<evidence type="ECO:0000256" key="1">
    <source>
        <dbReference type="SAM" id="MobiDB-lite"/>
    </source>
</evidence>
<reference evidence="6 7" key="1">
    <citation type="journal article" date="2019" name="Sci. Rep.">
        <title>Comparative genomics of chytrid fungi reveal insights into the obligate biotrophic and pathogenic lifestyle of Synchytrium endobioticum.</title>
        <authorList>
            <person name="van de Vossenberg B.T.L.H."/>
            <person name="Warris S."/>
            <person name="Nguyen H.D.T."/>
            <person name="van Gent-Pelzer M.P.E."/>
            <person name="Joly D.L."/>
            <person name="van de Geest H.C."/>
            <person name="Bonants P.J.M."/>
            <person name="Smith D.S."/>
            <person name="Levesque C.A."/>
            <person name="van der Lee T.A.J."/>
        </authorList>
    </citation>
    <scope>NUCLEOTIDE SEQUENCE [LARGE SCALE GENOMIC DNA]</scope>
    <source>
        <strain evidence="6 7">CBS 809.83</strain>
    </source>
</reference>
<dbReference type="InterPro" id="IPR037518">
    <property type="entry name" value="MPN"/>
</dbReference>
<evidence type="ECO:0000313" key="7">
    <source>
        <dbReference type="Proteomes" id="UP000318582"/>
    </source>
</evidence>
<feature type="region of interest" description="Disordered" evidence="1">
    <location>
        <begin position="529"/>
        <end position="558"/>
    </location>
</feature>
<dbReference type="PROSITE" id="PS50090">
    <property type="entry name" value="MYB_LIKE"/>
    <property type="match status" value="1"/>
</dbReference>
<dbReference type="Gene3D" id="3.40.140.10">
    <property type="entry name" value="Cytidine Deaminase, domain 2"/>
    <property type="match status" value="1"/>
</dbReference>
<feature type="region of interest" description="Disordered" evidence="1">
    <location>
        <begin position="50"/>
        <end position="124"/>
    </location>
</feature>
<keyword evidence="7" id="KW-1185">Reference proteome</keyword>
<feature type="compositionally biased region" description="Low complexity" evidence="1">
    <location>
        <begin position="585"/>
        <end position="601"/>
    </location>
</feature>
<dbReference type="Gene3D" id="1.10.10.60">
    <property type="entry name" value="Homeodomain-like"/>
    <property type="match status" value="1"/>
</dbReference>
<feature type="domain" description="HTH myb-type" evidence="5">
    <location>
        <begin position="156"/>
        <end position="204"/>
    </location>
</feature>
<dbReference type="Proteomes" id="UP000318582">
    <property type="component" value="Unassembled WGS sequence"/>
</dbReference>
<dbReference type="InterPro" id="IPR017884">
    <property type="entry name" value="SANT_dom"/>
</dbReference>
<dbReference type="PROSITE" id="PS50249">
    <property type="entry name" value="MPN"/>
    <property type="match status" value="1"/>
</dbReference>
<dbReference type="STRING" id="109895.A0A507DZD0"/>
<evidence type="ECO:0000259" key="3">
    <source>
        <dbReference type="PROSITE" id="PS50249"/>
    </source>
</evidence>
<evidence type="ECO:0008006" key="8">
    <source>
        <dbReference type="Google" id="ProtNLM"/>
    </source>
</evidence>
<evidence type="ECO:0000259" key="4">
    <source>
        <dbReference type="PROSITE" id="PS51293"/>
    </source>
</evidence>
<feature type="domain" description="Myb-like" evidence="2">
    <location>
        <begin position="150"/>
        <end position="200"/>
    </location>
</feature>
<evidence type="ECO:0000259" key="2">
    <source>
        <dbReference type="PROSITE" id="PS50090"/>
    </source>
</evidence>
<dbReference type="SUPFAM" id="SSF46689">
    <property type="entry name" value="Homeodomain-like"/>
    <property type="match status" value="1"/>
</dbReference>
<dbReference type="SMART" id="SM00717">
    <property type="entry name" value="SANT"/>
    <property type="match status" value="1"/>
</dbReference>
<feature type="compositionally biased region" description="Polar residues" evidence="1">
    <location>
        <begin position="434"/>
        <end position="459"/>
    </location>
</feature>
<feature type="domain" description="SANT" evidence="4">
    <location>
        <begin position="153"/>
        <end position="204"/>
    </location>
</feature>
<feature type="compositionally biased region" description="Basic residues" evidence="1">
    <location>
        <begin position="62"/>
        <end position="71"/>
    </location>
</feature>
<feature type="region of interest" description="Disordered" evidence="1">
    <location>
        <begin position="585"/>
        <end position="613"/>
    </location>
</feature>
<feature type="compositionally biased region" description="Low complexity" evidence="1">
    <location>
        <begin position="295"/>
        <end position="315"/>
    </location>
</feature>
<dbReference type="AlphaFoldDB" id="A0A507DZD0"/>
<sequence length="867" mass="92646">MTTPHEQQLLDEALARSLQHELNAFNHQDTTLMMGGLADEYWEDDAHAFKDQSDDDDYVMMKRPKKGKRGAKSTTAPPPAKRGRKLKAPTPASHPPTPTIPLPPTPLDPALAAAPAAEGSVPTKITPPLPHTPHQPPHTLIPAPTTPITPSHIIQGKWTDAEEALFLEGLDMYGRQWDDLTKHIGTRLRDGVKSHAQKHFIHLWLDNKALPDKVRESGAGHTLSGNPLNPESAAVRPYLKSAKRRDSTTLPPEARELTLEDLTKEGTSEKTVGGKRGGEERSGSAAAKKRKEEVTTTATPHTTTTPTPTLTTGPPSTADIISTLGIHVGTDGKTEYSRNRPRREITTRNKHQNTKYAEDGYDLLPCPPFRTDPTTGLSTQPYTLTATTTAIAIMDLHSHLLDTEVVGLLAGTYDPTTNECNILTSIPATRKKTSNQITPQMNTDGASQSSRATETTTSGPPDDASISVEASEESIAAALATAEQSGLAIVGWYHSHPVFATNPSRIDCETQEMHQRAFCDLVETRQPVTTPQDTTLETTATTPTSTSTTTTTLPPRRRPFLGGICGPYAPDLPTAQSELTWFIVPSPQTASPPATHSATTPHHPPPSAATPQNPRKLVARLTGHTLARTRGIECAEVDKMVSLIRTYAAARYDMERHVFGAPWRVENVDVDVDANGDGTEAEREAHTHLEGGIGQCPATTPTTTPTTTNKKRTAAVVITKAQKLERSLRLWLVGQESGAWGCGGEDQQQQYQGEQPHDSDGNGTLQQDTKHPAAAVAPSAAAAAAAAGGGGGYVPVDDALNTLLAELAIADAARVTRTASSSNSITNNNIKNDNSLSSTISITPTAASTIVVGALPAQLPTGKGEIE</sequence>
<dbReference type="InterPro" id="IPR001005">
    <property type="entry name" value="SANT/Myb"/>
</dbReference>
<accession>A0A507DZD0</accession>
<protein>
    <recommendedName>
        <fullName evidence="8">Myb-like, SWIRM and MPN domain-containing protein 1</fullName>
    </recommendedName>
</protein>
<name>A0A507DZD0_9FUNG</name>
<feature type="domain" description="MPN" evidence="3">
    <location>
        <begin position="383"/>
        <end position="545"/>
    </location>
</feature>
<dbReference type="EMBL" id="QEAQ01000062">
    <property type="protein sequence ID" value="TPX56916.1"/>
    <property type="molecule type" value="Genomic_DNA"/>
</dbReference>
<feature type="compositionally biased region" description="Low complexity" evidence="1">
    <location>
        <begin position="108"/>
        <end position="117"/>
    </location>
</feature>
<dbReference type="Pfam" id="PF00249">
    <property type="entry name" value="Myb_DNA-binding"/>
    <property type="match status" value="1"/>
</dbReference>
<evidence type="ECO:0000259" key="5">
    <source>
        <dbReference type="PROSITE" id="PS51294"/>
    </source>
</evidence>
<organism evidence="6 7">
    <name type="scientific">Powellomyces hirtus</name>
    <dbReference type="NCBI Taxonomy" id="109895"/>
    <lineage>
        <taxon>Eukaryota</taxon>
        <taxon>Fungi</taxon>
        <taxon>Fungi incertae sedis</taxon>
        <taxon>Chytridiomycota</taxon>
        <taxon>Chytridiomycota incertae sedis</taxon>
        <taxon>Chytridiomycetes</taxon>
        <taxon>Spizellomycetales</taxon>
        <taxon>Powellomycetaceae</taxon>
        <taxon>Powellomyces</taxon>
    </lineage>
</organism>
<feature type="compositionally biased region" description="Low complexity" evidence="1">
    <location>
        <begin position="745"/>
        <end position="754"/>
    </location>
</feature>
<evidence type="ECO:0000313" key="6">
    <source>
        <dbReference type="EMBL" id="TPX56916.1"/>
    </source>
</evidence>
<feature type="compositionally biased region" description="Low complexity" evidence="1">
    <location>
        <begin position="529"/>
        <end position="554"/>
    </location>
</feature>
<dbReference type="InterPro" id="IPR009057">
    <property type="entry name" value="Homeodomain-like_sf"/>
</dbReference>
<dbReference type="PROSITE" id="PS51294">
    <property type="entry name" value="HTH_MYB"/>
    <property type="match status" value="1"/>
</dbReference>
<dbReference type="InterPro" id="IPR050242">
    <property type="entry name" value="JAMM_MPN+_peptidase_M67A"/>
</dbReference>
<feature type="region of interest" description="Disordered" evidence="1">
    <location>
        <begin position="431"/>
        <end position="470"/>
    </location>
</feature>
<feature type="region of interest" description="Disordered" evidence="1">
    <location>
        <begin position="241"/>
        <end position="315"/>
    </location>
</feature>
<dbReference type="Pfam" id="PF01398">
    <property type="entry name" value="JAB"/>
    <property type="match status" value="1"/>
</dbReference>
<feature type="compositionally biased region" description="Pro residues" evidence="1">
    <location>
        <begin position="92"/>
        <end position="107"/>
    </location>
</feature>
<dbReference type="GO" id="GO:0008237">
    <property type="term" value="F:metallopeptidase activity"/>
    <property type="evidence" value="ECO:0007669"/>
    <property type="project" value="InterPro"/>
</dbReference>
<gene>
    <name evidence="6" type="ORF">PhCBS80983_g04202</name>
</gene>
<proteinExistence type="predicted"/>
<dbReference type="PROSITE" id="PS51293">
    <property type="entry name" value="SANT"/>
    <property type="match status" value="1"/>
</dbReference>
<dbReference type="PANTHER" id="PTHR10410">
    <property type="entry name" value="EUKARYOTIC TRANSLATION INITIATION FACTOR 3 -RELATED"/>
    <property type="match status" value="1"/>
</dbReference>
<dbReference type="CDD" id="cd00167">
    <property type="entry name" value="SANT"/>
    <property type="match status" value="1"/>
</dbReference>
<dbReference type="SUPFAM" id="SSF102712">
    <property type="entry name" value="JAB1/MPN domain"/>
    <property type="match status" value="1"/>
</dbReference>
<feature type="compositionally biased region" description="Basic and acidic residues" evidence="1">
    <location>
        <begin position="253"/>
        <end position="268"/>
    </location>
</feature>
<dbReference type="InterPro" id="IPR000555">
    <property type="entry name" value="JAMM/MPN+_dom"/>
</dbReference>
<feature type="region of interest" description="Disordered" evidence="1">
    <location>
        <begin position="741"/>
        <end position="776"/>
    </location>
</feature>
<dbReference type="InterPro" id="IPR017930">
    <property type="entry name" value="Myb_dom"/>
</dbReference>
<comment type="caution">
    <text evidence="6">The sequence shown here is derived from an EMBL/GenBank/DDBJ whole genome shotgun (WGS) entry which is preliminary data.</text>
</comment>